<feature type="region of interest" description="Disordered" evidence="1">
    <location>
        <begin position="29"/>
        <end position="65"/>
    </location>
</feature>
<name>A0A918FLY4_9ACTN</name>
<protein>
    <submittedName>
        <fullName evidence="2">Uncharacterized protein</fullName>
    </submittedName>
</protein>
<dbReference type="EMBL" id="BMSX01000027">
    <property type="protein sequence ID" value="GGR52019.1"/>
    <property type="molecule type" value="Genomic_DNA"/>
</dbReference>
<feature type="compositionally biased region" description="Basic and acidic residues" evidence="1">
    <location>
        <begin position="48"/>
        <end position="65"/>
    </location>
</feature>
<keyword evidence="3" id="KW-1185">Reference proteome</keyword>
<reference evidence="2" key="1">
    <citation type="journal article" date="2014" name="Int. J. Syst. Evol. Microbiol.">
        <title>Complete genome sequence of Corynebacterium casei LMG S-19264T (=DSM 44701T), isolated from a smear-ripened cheese.</title>
        <authorList>
            <consortium name="US DOE Joint Genome Institute (JGI-PGF)"/>
            <person name="Walter F."/>
            <person name="Albersmeier A."/>
            <person name="Kalinowski J."/>
            <person name="Ruckert C."/>
        </authorList>
    </citation>
    <scope>NUCLEOTIDE SEQUENCE</scope>
    <source>
        <strain evidence="2">JCM 4346</strain>
    </source>
</reference>
<comment type="caution">
    <text evidence="2">The sequence shown here is derived from an EMBL/GenBank/DDBJ whole genome shotgun (WGS) entry which is preliminary data.</text>
</comment>
<dbReference type="Proteomes" id="UP000658320">
    <property type="component" value="Unassembled WGS sequence"/>
</dbReference>
<dbReference type="AlphaFoldDB" id="A0A918FLY4"/>
<sequence length="65" mass="7025">MVTGLAMTERGVGNAKAEKAVLAWADHCGLHSDTAPPGRSWAPKRPHSSGESERQTAARERDIRD</sequence>
<proteinExistence type="predicted"/>
<organism evidence="2 3">
    <name type="scientific">Streptomyces aurantiogriseus</name>
    <dbReference type="NCBI Taxonomy" id="66870"/>
    <lineage>
        <taxon>Bacteria</taxon>
        <taxon>Bacillati</taxon>
        <taxon>Actinomycetota</taxon>
        <taxon>Actinomycetes</taxon>
        <taxon>Kitasatosporales</taxon>
        <taxon>Streptomycetaceae</taxon>
        <taxon>Streptomyces</taxon>
    </lineage>
</organism>
<evidence type="ECO:0000256" key="1">
    <source>
        <dbReference type="SAM" id="MobiDB-lite"/>
    </source>
</evidence>
<dbReference type="RefSeq" id="WP_189943052.1">
    <property type="nucleotide sequence ID" value="NZ_BMSX01000027.1"/>
</dbReference>
<gene>
    <name evidence="2" type="ORF">GCM10010251_81360</name>
</gene>
<evidence type="ECO:0000313" key="3">
    <source>
        <dbReference type="Proteomes" id="UP000658320"/>
    </source>
</evidence>
<reference evidence="2" key="2">
    <citation type="submission" date="2020-09" db="EMBL/GenBank/DDBJ databases">
        <authorList>
            <person name="Sun Q."/>
            <person name="Ohkuma M."/>
        </authorList>
    </citation>
    <scope>NUCLEOTIDE SEQUENCE</scope>
    <source>
        <strain evidence="2">JCM 4346</strain>
    </source>
</reference>
<accession>A0A918FLY4</accession>
<evidence type="ECO:0000313" key="2">
    <source>
        <dbReference type="EMBL" id="GGR52019.1"/>
    </source>
</evidence>